<name>A0A383BX76_9ZZZZ</name>
<organism evidence="1">
    <name type="scientific">marine metagenome</name>
    <dbReference type="NCBI Taxonomy" id="408172"/>
    <lineage>
        <taxon>unclassified sequences</taxon>
        <taxon>metagenomes</taxon>
        <taxon>ecological metagenomes</taxon>
    </lineage>
</organism>
<reference evidence="1" key="1">
    <citation type="submission" date="2018-05" db="EMBL/GenBank/DDBJ databases">
        <authorList>
            <person name="Lanie J.A."/>
            <person name="Ng W.-L."/>
            <person name="Kazmierczak K.M."/>
            <person name="Andrzejewski T.M."/>
            <person name="Davidsen T.M."/>
            <person name="Wayne K.J."/>
            <person name="Tettelin H."/>
            <person name="Glass J.I."/>
            <person name="Rusch D."/>
            <person name="Podicherti R."/>
            <person name="Tsui H.-C.T."/>
            <person name="Winkler M.E."/>
        </authorList>
    </citation>
    <scope>NUCLEOTIDE SEQUENCE</scope>
</reference>
<feature type="non-terminal residue" evidence="1">
    <location>
        <position position="200"/>
    </location>
</feature>
<sequence>MSENNQLATIDDAKDWLNVLKGIVTTHKNVSKIKTPKGLVKKKQGFDYVELSYMKKVANENYPGWSWTIIKSEALGSEAYVVHGRLKWFDNGIWRQGDMVAAHRIQKLRGKETFVDVGNDIKAANTDTMKKAFNVYMDIAADVYRTEDPVLEQEEIDAMLELAKNTPWEEKINGQLLNGTINSTNYEASLTKLRRILEHE</sequence>
<gene>
    <name evidence="1" type="ORF">METZ01_LOCUS477267</name>
</gene>
<dbReference type="AlphaFoldDB" id="A0A383BX76"/>
<evidence type="ECO:0000313" key="1">
    <source>
        <dbReference type="EMBL" id="SVE24413.1"/>
    </source>
</evidence>
<proteinExistence type="predicted"/>
<dbReference type="EMBL" id="UINC01203930">
    <property type="protein sequence ID" value="SVE24413.1"/>
    <property type="molecule type" value="Genomic_DNA"/>
</dbReference>
<protein>
    <submittedName>
        <fullName evidence="1">Uncharacterized protein</fullName>
    </submittedName>
</protein>
<accession>A0A383BX76</accession>